<dbReference type="PROSITE" id="PS51459">
    <property type="entry name" value="FIDO"/>
    <property type="match status" value="1"/>
</dbReference>
<feature type="site" description="Important for autoinhibition of adenylyltransferase activity" evidence="3">
    <location>
        <position position="64"/>
    </location>
</feature>
<dbReference type="InterPro" id="IPR040198">
    <property type="entry name" value="Fido_containing"/>
</dbReference>
<dbReference type="Pfam" id="PF02661">
    <property type="entry name" value="Fic"/>
    <property type="match status" value="1"/>
</dbReference>
<dbReference type="Gene3D" id="1.10.3290.10">
    <property type="entry name" value="Fido-like domain"/>
    <property type="match status" value="1"/>
</dbReference>
<dbReference type="Proteomes" id="UP000295727">
    <property type="component" value="Chromosome 1"/>
</dbReference>
<evidence type="ECO:0000259" key="4">
    <source>
        <dbReference type="PROSITE" id="PS51459"/>
    </source>
</evidence>
<keyword evidence="2" id="KW-0547">Nucleotide-binding</keyword>
<organism evidence="5 6">
    <name type="scientific">Paraburkholderia pallida</name>
    <dbReference type="NCBI Taxonomy" id="2547399"/>
    <lineage>
        <taxon>Bacteria</taxon>
        <taxon>Pseudomonadati</taxon>
        <taxon>Pseudomonadota</taxon>
        <taxon>Betaproteobacteria</taxon>
        <taxon>Burkholderiales</taxon>
        <taxon>Burkholderiaceae</taxon>
        <taxon>Paraburkholderia</taxon>
    </lineage>
</organism>
<feature type="active site" evidence="1">
    <location>
        <position position="193"/>
    </location>
</feature>
<name>A0A4P7CPU1_9BURK</name>
<dbReference type="KEGG" id="ppai:E1956_02790"/>
<dbReference type="SUPFAM" id="SSF140931">
    <property type="entry name" value="Fic-like"/>
    <property type="match status" value="1"/>
</dbReference>
<evidence type="ECO:0000256" key="2">
    <source>
        <dbReference type="PIRSR" id="PIRSR640198-2"/>
    </source>
</evidence>
<dbReference type="EMBL" id="CP038148">
    <property type="protein sequence ID" value="QBQ96201.1"/>
    <property type="molecule type" value="Genomic_DNA"/>
</dbReference>
<keyword evidence="2" id="KW-0067">ATP-binding</keyword>
<dbReference type="PANTHER" id="PTHR13504">
    <property type="entry name" value="FIDO DOMAIN-CONTAINING PROTEIN DDB_G0283145"/>
    <property type="match status" value="1"/>
</dbReference>
<reference evidence="5 6" key="1">
    <citation type="submission" date="2019-03" db="EMBL/GenBank/DDBJ databases">
        <title>Paraburkholderia sp. 7MH5, isolated from subtropical forest soil.</title>
        <authorList>
            <person name="Gao Z.-H."/>
            <person name="Qiu L.-H."/>
        </authorList>
    </citation>
    <scope>NUCLEOTIDE SEQUENCE [LARGE SCALE GENOMIC DNA]</scope>
    <source>
        <strain evidence="5 6">7MH5</strain>
    </source>
</reference>
<evidence type="ECO:0000313" key="6">
    <source>
        <dbReference type="Proteomes" id="UP000295727"/>
    </source>
</evidence>
<dbReference type="RefSeq" id="WP_134747187.1">
    <property type="nucleotide sequence ID" value="NZ_CP038148.1"/>
</dbReference>
<dbReference type="InterPro" id="IPR003812">
    <property type="entry name" value="Fido"/>
</dbReference>
<feature type="domain" description="Fido" evidence="4">
    <location>
        <begin position="111"/>
        <end position="262"/>
    </location>
</feature>
<protein>
    <submittedName>
        <fullName evidence="5">Fic family protein</fullName>
    </submittedName>
</protein>
<keyword evidence="6" id="KW-1185">Reference proteome</keyword>
<feature type="binding site" evidence="2">
    <location>
        <begin position="238"/>
        <end position="239"/>
    </location>
    <ligand>
        <name>ATP</name>
        <dbReference type="ChEBI" id="CHEBI:30616"/>
    </ligand>
</feature>
<evidence type="ECO:0000256" key="1">
    <source>
        <dbReference type="PIRSR" id="PIRSR640198-1"/>
    </source>
</evidence>
<evidence type="ECO:0000313" key="5">
    <source>
        <dbReference type="EMBL" id="QBQ96201.1"/>
    </source>
</evidence>
<dbReference type="GO" id="GO:0005524">
    <property type="term" value="F:ATP binding"/>
    <property type="evidence" value="ECO:0007669"/>
    <property type="project" value="UniProtKB-KW"/>
</dbReference>
<proteinExistence type="predicted"/>
<gene>
    <name evidence="5" type="ORF">E1956_02790</name>
</gene>
<sequence>MDPLFKHHELRLLNPSFDSPLVDVLTELEHLRRLKLQGDAPPNIFFQLKSIFHTLESLGSARIEGNHTTLADYIESKVEGRQEESDPLREIANIEAAMSYIDDAMKPGDTITDHFIRELHALTVKDLTREGDRTPGAYRTRAVRINQSAHLPPEAVLVPEYMQALVGFINEQHQPKYGLMKVALAHHRFGWIHPFSNGNGRVVRLLTYALLIKYGFNVKEGGWVLNPVAVFCNDREKYYEMLGRADQGTNEGLEEWCIYVLQGILVEIRKVDQLTSFAYLRENILGPALEYAEERQLLTKVEAAMLGRAINAQSVKAADFSDILAGQTPNQRTYQVKKLVERNMLQPIEQGARTYVACFANSYLIRGVMRSLAQHGFIPAPLERPTAHQASIDFESVERAEE</sequence>
<accession>A0A4P7CPU1</accession>
<dbReference type="OrthoDB" id="9813719at2"/>
<dbReference type="PANTHER" id="PTHR13504:SF38">
    <property type="entry name" value="FIDO DOMAIN-CONTAINING PROTEIN"/>
    <property type="match status" value="1"/>
</dbReference>
<evidence type="ECO:0000256" key="3">
    <source>
        <dbReference type="PIRSR" id="PIRSR640198-3"/>
    </source>
</evidence>
<dbReference type="AlphaFoldDB" id="A0A4P7CPU1"/>
<dbReference type="InterPro" id="IPR036597">
    <property type="entry name" value="Fido-like_dom_sf"/>
</dbReference>